<accession>A0A9Q1BKL8</accession>
<evidence type="ECO:0000256" key="1">
    <source>
        <dbReference type="SAM" id="SignalP"/>
    </source>
</evidence>
<evidence type="ECO:0000313" key="3">
    <source>
        <dbReference type="Proteomes" id="UP001152320"/>
    </source>
</evidence>
<sequence length="218" mass="24831">MDASKCLLFTIFSAVMISNSFAGIYTPYKYYPKKPWSKCSYPTWKCRCKVIYNCAGENGESGFPEDGADDSGCIKDLAPGDYPMNIAGKRWRRNIRKSKQYCQRECERRLNAFLCLDDGDFTDYSYAAVCLKLYFERAVDIMGGGDRPCCEIYLQWGPDWCDEYWYRSLDNLYCYVRDTSSLPGTPPVTSYAFGVESCDAGDADVYNWCPGDPQCPLP</sequence>
<name>A0A9Q1BKL8_HOLLE</name>
<evidence type="ECO:0000313" key="2">
    <source>
        <dbReference type="EMBL" id="KAJ8028367.1"/>
    </source>
</evidence>
<feature type="chain" id="PRO_5040444822" evidence="1">
    <location>
        <begin position="23"/>
        <end position="218"/>
    </location>
</feature>
<protein>
    <submittedName>
        <fullName evidence="2">Uncharacterized protein</fullName>
    </submittedName>
</protein>
<dbReference type="Proteomes" id="UP001152320">
    <property type="component" value="Chromosome 15"/>
</dbReference>
<reference evidence="2" key="1">
    <citation type="submission" date="2021-10" db="EMBL/GenBank/DDBJ databases">
        <title>Tropical sea cucumber genome reveals ecological adaptation and Cuvierian tubules defense mechanism.</title>
        <authorList>
            <person name="Chen T."/>
        </authorList>
    </citation>
    <scope>NUCLEOTIDE SEQUENCE</scope>
    <source>
        <strain evidence="2">Nanhai2018</strain>
        <tissue evidence="2">Muscle</tissue>
    </source>
</reference>
<dbReference type="EMBL" id="JAIZAY010000015">
    <property type="protein sequence ID" value="KAJ8028367.1"/>
    <property type="molecule type" value="Genomic_DNA"/>
</dbReference>
<organism evidence="2 3">
    <name type="scientific">Holothuria leucospilota</name>
    <name type="common">Black long sea cucumber</name>
    <name type="synonym">Mertensiothuria leucospilota</name>
    <dbReference type="NCBI Taxonomy" id="206669"/>
    <lineage>
        <taxon>Eukaryota</taxon>
        <taxon>Metazoa</taxon>
        <taxon>Echinodermata</taxon>
        <taxon>Eleutherozoa</taxon>
        <taxon>Echinozoa</taxon>
        <taxon>Holothuroidea</taxon>
        <taxon>Aspidochirotacea</taxon>
        <taxon>Aspidochirotida</taxon>
        <taxon>Holothuriidae</taxon>
        <taxon>Holothuria</taxon>
    </lineage>
</organism>
<comment type="caution">
    <text evidence="2">The sequence shown here is derived from an EMBL/GenBank/DDBJ whole genome shotgun (WGS) entry which is preliminary data.</text>
</comment>
<proteinExistence type="predicted"/>
<feature type="signal peptide" evidence="1">
    <location>
        <begin position="1"/>
        <end position="22"/>
    </location>
</feature>
<keyword evidence="1" id="KW-0732">Signal</keyword>
<keyword evidence="3" id="KW-1185">Reference proteome</keyword>
<gene>
    <name evidence="2" type="ORF">HOLleu_30575</name>
</gene>
<dbReference type="AlphaFoldDB" id="A0A9Q1BKL8"/>